<proteinExistence type="predicted"/>
<gene>
    <name evidence="1" type="ORF">ILEXP_LOCUS30262</name>
</gene>
<protein>
    <submittedName>
        <fullName evidence="1">Uncharacterized protein</fullName>
    </submittedName>
</protein>
<keyword evidence="2" id="KW-1185">Reference proteome</keyword>
<dbReference type="AlphaFoldDB" id="A0ABC8SW94"/>
<comment type="caution">
    <text evidence="1">The sequence shown here is derived from an EMBL/GenBank/DDBJ whole genome shotgun (WGS) entry which is preliminary data.</text>
</comment>
<name>A0ABC8SW94_9AQUA</name>
<dbReference type="Proteomes" id="UP001642360">
    <property type="component" value="Unassembled WGS sequence"/>
</dbReference>
<evidence type="ECO:0000313" key="1">
    <source>
        <dbReference type="EMBL" id="CAK9161461.1"/>
    </source>
</evidence>
<feature type="non-terminal residue" evidence="1">
    <location>
        <position position="88"/>
    </location>
</feature>
<accession>A0ABC8SW94</accession>
<reference evidence="1 2" key="1">
    <citation type="submission" date="2024-02" db="EMBL/GenBank/DDBJ databases">
        <authorList>
            <person name="Vignale AGUSTIN F."/>
            <person name="Sosa J E."/>
            <person name="Modenutti C."/>
        </authorList>
    </citation>
    <scope>NUCLEOTIDE SEQUENCE [LARGE SCALE GENOMIC DNA]</scope>
</reference>
<sequence>MDGRGGVSEADTSKAGIYIMAVAADMGVEAGEGAGTKVVEARVAAGVSVMGHKDLTGAGAADAGVLWLALVSEGAESVGTGKGAEARR</sequence>
<dbReference type="EMBL" id="CAUOFW020003688">
    <property type="protein sequence ID" value="CAK9161461.1"/>
    <property type="molecule type" value="Genomic_DNA"/>
</dbReference>
<organism evidence="1 2">
    <name type="scientific">Ilex paraguariensis</name>
    <name type="common">yerba mate</name>
    <dbReference type="NCBI Taxonomy" id="185542"/>
    <lineage>
        <taxon>Eukaryota</taxon>
        <taxon>Viridiplantae</taxon>
        <taxon>Streptophyta</taxon>
        <taxon>Embryophyta</taxon>
        <taxon>Tracheophyta</taxon>
        <taxon>Spermatophyta</taxon>
        <taxon>Magnoliopsida</taxon>
        <taxon>eudicotyledons</taxon>
        <taxon>Gunneridae</taxon>
        <taxon>Pentapetalae</taxon>
        <taxon>asterids</taxon>
        <taxon>campanulids</taxon>
        <taxon>Aquifoliales</taxon>
        <taxon>Aquifoliaceae</taxon>
        <taxon>Ilex</taxon>
    </lineage>
</organism>
<evidence type="ECO:0000313" key="2">
    <source>
        <dbReference type="Proteomes" id="UP001642360"/>
    </source>
</evidence>